<feature type="domain" description="PLD phosphodiesterase" evidence="12">
    <location>
        <begin position="1310"/>
        <end position="1337"/>
    </location>
</feature>
<feature type="region of interest" description="Disordered" evidence="11">
    <location>
        <begin position="377"/>
        <end position="399"/>
    </location>
</feature>
<protein>
    <recommendedName>
        <fullName evidence="9">Phospholipase D1</fullName>
        <ecNumber evidence="3">3.1.4.4</ecNumber>
    </recommendedName>
    <alternativeName>
        <fullName evidence="8">Choline phosphatase 1</fullName>
    </alternativeName>
    <alternativeName>
        <fullName evidence="10">Phosphatidylcholine-hydrolyzing phospholipase D1</fullName>
    </alternativeName>
</protein>
<keyword evidence="6" id="KW-0442">Lipid degradation</keyword>
<feature type="region of interest" description="Disordered" evidence="11">
    <location>
        <begin position="1467"/>
        <end position="1521"/>
    </location>
</feature>
<dbReference type="Pfam" id="PF13091">
    <property type="entry name" value="PLDc_2"/>
    <property type="match status" value="1"/>
</dbReference>
<feature type="compositionally biased region" description="Basic and acidic residues" evidence="11">
    <location>
        <begin position="1"/>
        <end position="19"/>
    </location>
</feature>
<accession>A0A162LCS1</accession>
<evidence type="ECO:0000259" key="12">
    <source>
        <dbReference type="PROSITE" id="PS50035"/>
    </source>
</evidence>
<proteinExistence type="inferred from homology"/>
<dbReference type="PROSITE" id="PS50035">
    <property type="entry name" value="PLD"/>
    <property type="match status" value="2"/>
</dbReference>
<evidence type="ECO:0000256" key="7">
    <source>
        <dbReference type="ARBA" id="ARBA00023098"/>
    </source>
</evidence>
<evidence type="ECO:0000256" key="1">
    <source>
        <dbReference type="ARBA" id="ARBA00000798"/>
    </source>
</evidence>
<keyword evidence="5" id="KW-0378">Hydrolase</keyword>
<gene>
    <name evidence="13" type="ORF">SPI_00959</name>
</gene>
<feature type="compositionally biased region" description="Gly residues" evidence="11">
    <location>
        <begin position="1751"/>
        <end position="1762"/>
    </location>
</feature>
<comment type="catalytic activity">
    <reaction evidence="1">
        <text>a 1,2-diacyl-sn-glycero-3-phosphocholine + H2O = a 1,2-diacyl-sn-glycero-3-phosphate + choline + H(+)</text>
        <dbReference type="Rhea" id="RHEA:14445"/>
        <dbReference type="ChEBI" id="CHEBI:15354"/>
        <dbReference type="ChEBI" id="CHEBI:15377"/>
        <dbReference type="ChEBI" id="CHEBI:15378"/>
        <dbReference type="ChEBI" id="CHEBI:57643"/>
        <dbReference type="ChEBI" id="CHEBI:58608"/>
        <dbReference type="EC" id="3.1.4.4"/>
    </reaction>
</comment>
<feature type="compositionally biased region" description="Basic and acidic residues" evidence="11">
    <location>
        <begin position="1735"/>
        <end position="1747"/>
    </location>
</feature>
<dbReference type="PANTHER" id="PTHR18896">
    <property type="entry name" value="PHOSPHOLIPASE D"/>
    <property type="match status" value="1"/>
</dbReference>
<feature type="region of interest" description="Disordered" evidence="11">
    <location>
        <begin position="593"/>
        <end position="671"/>
    </location>
</feature>
<feature type="compositionally biased region" description="Acidic residues" evidence="11">
    <location>
        <begin position="254"/>
        <end position="279"/>
    </location>
</feature>
<feature type="domain" description="PLD phosphodiesterase" evidence="12">
    <location>
        <begin position="1005"/>
        <end position="1032"/>
    </location>
</feature>
<dbReference type="InterPro" id="IPR015679">
    <property type="entry name" value="PLipase_D_fam"/>
</dbReference>
<comment type="caution">
    <text evidence="13">The sequence shown here is derived from an EMBL/GenBank/DDBJ whole genome shotgun (WGS) entry which is preliminary data.</text>
</comment>
<dbReference type="Proteomes" id="UP000076874">
    <property type="component" value="Unassembled WGS sequence"/>
</dbReference>
<feature type="compositionally biased region" description="Polar residues" evidence="11">
    <location>
        <begin position="222"/>
        <end position="231"/>
    </location>
</feature>
<feature type="region of interest" description="Disordered" evidence="11">
    <location>
        <begin position="808"/>
        <end position="829"/>
    </location>
</feature>
<keyword evidence="14" id="KW-1185">Reference proteome</keyword>
<dbReference type="Pfam" id="PF00614">
    <property type="entry name" value="PLDc"/>
    <property type="match status" value="1"/>
</dbReference>
<dbReference type="OrthoDB" id="14911at2759"/>
<feature type="compositionally biased region" description="Basic residues" evidence="11">
    <location>
        <begin position="1996"/>
        <end position="2009"/>
    </location>
</feature>
<reference evidence="13 14" key="1">
    <citation type="journal article" date="2016" name="Genome Biol. Evol.">
        <title>Divergent and convergent evolution of fungal pathogenicity.</title>
        <authorList>
            <person name="Shang Y."/>
            <person name="Xiao G."/>
            <person name="Zheng P."/>
            <person name="Cen K."/>
            <person name="Zhan S."/>
            <person name="Wang C."/>
        </authorList>
    </citation>
    <scope>NUCLEOTIDE SEQUENCE [LARGE SCALE GENOMIC DNA]</scope>
    <source>
        <strain evidence="13 14">RCEF 264</strain>
    </source>
</reference>
<evidence type="ECO:0000256" key="5">
    <source>
        <dbReference type="ARBA" id="ARBA00022801"/>
    </source>
</evidence>
<feature type="region of interest" description="Disordered" evidence="11">
    <location>
        <begin position="1561"/>
        <end position="1635"/>
    </location>
</feature>
<evidence type="ECO:0000256" key="3">
    <source>
        <dbReference type="ARBA" id="ARBA00012027"/>
    </source>
</evidence>
<dbReference type="CDD" id="cd09138">
    <property type="entry name" value="PLDc_vPLD1_2_yPLD_like_1"/>
    <property type="match status" value="1"/>
</dbReference>
<organism evidence="13 14">
    <name type="scientific">Niveomyces insectorum RCEF 264</name>
    <dbReference type="NCBI Taxonomy" id="1081102"/>
    <lineage>
        <taxon>Eukaryota</taxon>
        <taxon>Fungi</taxon>
        <taxon>Dikarya</taxon>
        <taxon>Ascomycota</taxon>
        <taxon>Pezizomycotina</taxon>
        <taxon>Sordariomycetes</taxon>
        <taxon>Hypocreomycetidae</taxon>
        <taxon>Hypocreales</taxon>
        <taxon>Cordycipitaceae</taxon>
        <taxon>Niveomyces</taxon>
    </lineage>
</organism>
<feature type="region of interest" description="Disordered" evidence="11">
    <location>
        <begin position="1410"/>
        <end position="1443"/>
    </location>
</feature>
<feature type="compositionally biased region" description="Polar residues" evidence="11">
    <location>
        <begin position="1846"/>
        <end position="1856"/>
    </location>
</feature>
<dbReference type="InterPro" id="IPR001736">
    <property type="entry name" value="PLipase_D/transphosphatidylase"/>
</dbReference>
<dbReference type="GO" id="GO:0035091">
    <property type="term" value="F:phosphatidylinositol binding"/>
    <property type="evidence" value="ECO:0007669"/>
    <property type="project" value="InterPro"/>
</dbReference>
<dbReference type="GO" id="GO:0004630">
    <property type="term" value="F:phospholipase D activity"/>
    <property type="evidence" value="ECO:0007669"/>
    <property type="project" value="UniProtKB-EC"/>
</dbReference>
<feature type="compositionally biased region" description="Basic and acidic residues" evidence="11">
    <location>
        <begin position="1936"/>
        <end position="1945"/>
    </location>
</feature>
<dbReference type="InterPro" id="IPR025202">
    <property type="entry name" value="PLD-like_dom"/>
</dbReference>
<evidence type="ECO:0000256" key="11">
    <source>
        <dbReference type="SAM" id="MobiDB-lite"/>
    </source>
</evidence>
<dbReference type="SMART" id="SM00155">
    <property type="entry name" value="PLDc"/>
    <property type="match status" value="2"/>
</dbReference>
<dbReference type="EMBL" id="AZHD01000001">
    <property type="protein sequence ID" value="OAA68764.1"/>
    <property type="molecule type" value="Genomic_DNA"/>
</dbReference>
<feature type="compositionally biased region" description="Low complexity" evidence="11">
    <location>
        <begin position="1983"/>
        <end position="1995"/>
    </location>
</feature>
<evidence type="ECO:0000256" key="2">
    <source>
        <dbReference type="ARBA" id="ARBA00008664"/>
    </source>
</evidence>
<evidence type="ECO:0000313" key="13">
    <source>
        <dbReference type="EMBL" id="OAA68764.1"/>
    </source>
</evidence>
<dbReference type="CDD" id="cd01254">
    <property type="entry name" value="PH_PLD"/>
    <property type="match status" value="1"/>
</dbReference>
<evidence type="ECO:0000256" key="8">
    <source>
        <dbReference type="ARBA" id="ARBA00042228"/>
    </source>
</evidence>
<dbReference type="SMART" id="SM00312">
    <property type="entry name" value="PX"/>
    <property type="match status" value="1"/>
</dbReference>
<evidence type="ECO:0000313" key="14">
    <source>
        <dbReference type="Proteomes" id="UP000076874"/>
    </source>
</evidence>
<feature type="compositionally biased region" description="Basic and acidic residues" evidence="11">
    <location>
        <begin position="1911"/>
        <end position="1920"/>
    </location>
</feature>
<dbReference type="GO" id="GO:0009395">
    <property type="term" value="P:phospholipid catabolic process"/>
    <property type="evidence" value="ECO:0007669"/>
    <property type="project" value="TreeGrafter"/>
</dbReference>
<dbReference type="PANTHER" id="PTHR18896:SF76">
    <property type="entry name" value="PHOSPHOLIPASE"/>
    <property type="match status" value="1"/>
</dbReference>
<dbReference type="STRING" id="1081102.A0A162LCS1"/>
<sequence length="2065" mass="226183">MSTAVEDGHRPPPDNDAKELPATPLPIFDKDLPPIPEISSAHASVKANGHSTAAHATVNGFPPSSQPSTPSTAVAATRHGAGLEAEDYLNGGRPHRNFSPAGFKENNETEIAGDDADTVETGERGLEGTNASSALSDVPAVPTILGNGEVDGLVESPPATPGPRRRRSVQFSQSDIVIEPPPSAPGTSHLRQSSWDPTNPSKSRAFMSRLKALAVQGGLPTSKASGAQDSSGLAAAPSASWPTPTRGSRLVQSQDDEDDSEADADADADAEETADEAAVDEAASRPQKRKRRMRYRRQPTETQPAAANGGAVARDGDSGAVGTGRVATAPSSPVLHSRHLNMLLQRRATMPEQADQRGGLSEGEGRDHLNRLHGWRRGSSWVGRSDGHDDVDGPSSGRAVGHLRRMTVFGGGVSDGDAMTPRRTFFTGDRATTFGAQKWRQMKNTLKMLRQKKEDRFDYLKSAELMAELRAGAPAVLMLASMIQRDEHGNKRIPVLLEQVKLRISDSAPVQDSDSSERHWLFTIELEYGSGPSRMRWTIKRTIREILELHWKYKLALRNDKYLHTAPAGARPKQPRFPVSAFPYVRGLRGVEIDDEDDGASVRGDDGTAGEGTAGEGTATETENGRTPNLRRQKTRMAGVLGMSRRSSAAAGGPDGSGGGGGGGGGAATGDGQQFAALDEAAVRRKYVERQQRMLEKYLNEMIHWLIFRADSNRLCRFLELSALGVRLAAEGSYHGKECFLHIQSSKGLDFRRVLTPGKVIERHSRKWFLVRQSYIVCVESPENMNIYDVYLVDPKFLIISKKKRSKPLSSSAPHHLLAPNGEKGKAPVRLDMSANTPRSKHHTLTILTSERKVKLWGRNQHLVGQFEESMLDMLKQTPWHRRNRFDSFAPVRTGVFAQWLVDGRDYMWNVSRAIAMAKDVIYIHDWWLSPELYMRRPACISQKWRLDRLLQRKASEGVKIFVIIYRNVEAAIPIDSEYTKFSLLNLHPNIFVQRSPNQFKKNQFFFAHHEKICIVDHDVAFLGGIDLCFGRWDSPQHSLVDDKPTGFELDEQPKDADHCQLWPGKDYSNPRVQDFFSLREPYKEMYDRTKVPRMPWHDVGMQVVGQPARDLTRHFVQRWNYVRRGRKPTRPTPFLLPPPDHRPEDLENLGLSGTCEVQILRSASAWSLGITDVECSIQTAYISMIEESEHFVYIENQFFITSTETLNAKIVNRIGDALVDRILRAHRNDEDWRCVILIPLMPGFQNSVADQEGTSVRLILQCQYRSICRGENSIFGRLRAAGIEPEDYIQFFSLRQWGKINNKTVLTTEQLYIHAKTIIVDDRVALIGSANINERSMLGDRDSETAAIVRDRDMIESTMAGQPYRVGRFAHTLRLRLMQEHLGLDTDEIMEDARREAEFQAEMDKVYSEGEGEGAGAGGGSTRDSASFRSDVSPGAAAANDGIPFRGLQRVNSFNHNVDLDVDYGAASDDGDGSSRLAEGLSRPWSRSRSRSRSQSLSKLQAQAQAQGQSQSPKAEKLTLTESVKQAKDVEGYGNDHWATATKAGTDRLRDSTVINGREVLLDNSFDGGSRQPEEEEQLTRPEQTSATKSAIKNNNNSSNNNKHGPTADTTVPDALLPPLPQQGGLAHEQVGVPPQDTVLPPLPVTDDTDIGGPPTQPVNPIVADIRLARITKDCMRDPLDPVFYDEVWSRAAENNTKIYRRVFRCLPDSEATNWHEFQEFIAYAARFQESMEARKKADDGERTEHGNANGNGNGNGGGRGSYFARHAGGGGAGISVPAPGALGTVAAVAAVGEKMASAVAHHQHQHPHPFSMHPLHHDEQGGGDGEGDGNGEGENKPTEGQAGHTGSTRGQTTPGSGGNDAASSKAEMEKAAAAENAFKRRPSSIAGSVRGFQGMLRDDGGGGGGDVAVDEKDDKDGASGKASGSVKRNKNRRATFEEAEKPSLEQSSPPPRMPEKDGAGAAADAGAVPTAFPAMTAITTGTTTTTTTATAHGSVKRRRRTVTKGSRRGFQGGTDELLAKADAEELLGMVQGQLVQFPYDWLLVEEGNGNWLYQVDQVAPLQI</sequence>
<evidence type="ECO:0000256" key="9">
    <source>
        <dbReference type="ARBA" id="ARBA00074658"/>
    </source>
</evidence>
<dbReference type="FunFam" id="3.30.870.10:FF:000011">
    <property type="entry name" value="Phospholipase"/>
    <property type="match status" value="1"/>
</dbReference>
<keyword evidence="4" id="KW-0677">Repeat</keyword>
<keyword evidence="7" id="KW-0443">Lipid metabolism</keyword>
<feature type="compositionally biased region" description="Acidic residues" evidence="11">
    <location>
        <begin position="111"/>
        <end position="120"/>
    </location>
</feature>
<feature type="region of interest" description="Disordered" evidence="11">
    <location>
        <begin position="1799"/>
        <end position="1966"/>
    </location>
</feature>
<feature type="compositionally biased region" description="Polar residues" evidence="11">
    <location>
        <begin position="185"/>
        <end position="202"/>
    </location>
</feature>
<name>A0A162LCS1_9HYPO</name>
<dbReference type="CDD" id="cd09141">
    <property type="entry name" value="PLDc_vPLD1_2_yPLD_like_2"/>
    <property type="match status" value="1"/>
</dbReference>
<evidence type="ECO:0000256" key="4">
    <source>
        <dbReference type="ARBA" id="ARBA00022737"/>
    </source>
</evidence>
<dbReference type="Gene3D" id="3.30.870.10">
    <property type="entry name" value="Endonuclease Chain A"/>
    <property type="match status" value="2"/>
</dbReference>
<feature type="compositionally biased region" description="Polar residues" evidence="11">
    <location>
        <begin position="1582"/>
        <end position="1594"/>
    </location>
</feature>
<dbReference type="SUPFAM" id="SSF56024">
    <property type="entry name" value="Phospholipase D/nuclease"/>
    <property type="match status" value="2"/>
</dbReference>
<feature type="region of interest" description="Disordered" evidence="11">
    <location>
        <begin position="1"/>
        <end position="205"/>
    </location>
</feature>
<dbReference type="InterPro" id="IPR001683">
    <property type="entry name" value="PX_dom"/>
</dbReference>
<comment type="similarity">
    <text evidence="2">Belongs to the phospholipase D family.</text>
</comment>
<evidence type="ECO:0000256" key="6">
    <source>
        <dbReference type="ARBA" id="ARBA00022963"/>
    </source>
</evidence>
<feature type="region of interest" description="Disordered" evidence="11">
    <location>
        <begin position="1983"/>
        <end position="2012"/>
    </location>
</feature>
<feature type="region of interest" description="Disordered" evidence="11">
    <location>
        <begin position="1735"/>
        <end position="1763"/>
    </location>
</feature>
<feature type="compositionally biased region" description="Low complexity" evidence="11">
    <location>
        <begin position="234"/>
        <end position="245"/>
    </location>
</feature>
<feature type="compositionally biased region" description="Low complexity" evidence="11">
    <location>
        <begin position="1494"/>
        <end position="1513"/>
    </location>
</feature>
<feature type="compositionally biased region" description="Gly residues" evidence="11">
    <location>
        <begin position="653"/>
        <end position="669"/>
    </location>
</feature>
<evidence type="ECO:0000256" key="10">
    <source>
        <dbReference type="ARBA" id="ARBA00079280"/>
    </source>
</evidence>
<feature type="compositionally biased region" description="Low complexity" evidence="11">
    <location>
        <begin position="62"/>
        <end position="77"/>
    </location>
</feature>
<dbReference type="EC" id="3.1.4.4" evidence="3"/>
<feature type="region of interest" description="Disordered" evidence="11">
    <location>
        <begin position="217"/>
        <end position="331"/>
    </location>
</feature>
<feature type="compositionally biased region" description="Basic residues" evidence="11">
    <location>
        <begin position="286"/>
        <end position="297"/>
    </location>
</feature>